<proteinExistence type="predicted"/>
<organism evidence="2">
    <name type="scientific">Proteinivorax tanatarense</name>
    <dbReference type="NCBI Taxonomy" id="1260629"/>
    <lineage>
        <taxon>Bacteria</taxon>
        <taxon>Bacillati</taxon>
        <taxon>Bacillota</taxon>
        <taxon>Clostridia</taxon>
        <taxon>Eubacteriales</taxon>
        <taxon>Proteinivoracaceae</taxon>
        <taxon>Proteinivorax</taxon>
    </lineage>
</organism>
<feature type="transmembrane region" description="Helical" evidence="1">
    <location>
        <begin position="12"/>
        <end position="31"/>
    </location>
</feature>
<protein>
    <submittedName>
        <fullName evidence="2">SpoIIIAH-like family protein</fullName>
    </submittedName>
</protein>
<accession>A0AAU7VQ37</accession>
<sequence>MKIIQCFKIPKTGILLGVFVLLFIFGGATYFSSISQSAGQTHLDGDEKIEEKDLEKKEEDTDVLLQDDDINQPWSFEGKDDFFIEYRLERERVRSKELDLLQQMIDNPNVSEEAKENAEKKLLNIKEMMELELNVENSLKALGYPNAIIFLRNDNVNVIINAEALTREELAKISQVVSNSTGVPRHQITITEKDGA</sequence>
<keyword evidence="1" id="KW-1133">Transmembrane helix</keyword>
<dbReference type="RefSeq" id="WP_350344663.1">
    <property type="nucleotide sequence ID" value="NZ_CP158367.1"/>
</dbReference>
<reference evidence="2" key="1">
    <citation type="journal article" date="2013" name="Extremophiles">
        <title>Proteinivorax tanatarense gen. nov., sp. nov., an anaerobic, haloalkaliphilic, proteolytic bacterium isolated from a decaying algal bloom, and proposal of Proteinivoraceae fam. nov.</title>
        <authorList>
            <person name="Kevbrin V."/>
            <person name="Boltyanskaya Y."/>
            <person name="Zhilina T."/>
            <person name="Kolganova T."/>
            <person name="Lavrentjeva E."/>
            <person name="Kuznetsov B."/>
        </authorList>
    </citation>
    <scope>NUCLEOTIDE SEQUENCE</scope>
    <source>
        <strain evidence="2">Z-910T</strain>
    </source>
</reference>
<dbReference type="Gene3D" id="1.10.287.4300">
    <property type="entry name" value="Stage III sporulation protein AH-like"/>
    <property type="match status" value="1"/>
</dbReference>
<dbReference type="InterPro" id="IPR038503">
    <property type="entry name" value="SpoIIIAH_sf"/>
</dbReference>
<reference evidence="2" key="2">
    <citation type="submission" date="2024-06" db="EMBL/GenBank/DDBJ databases">
        <authorList>
            <person name="Petrova K.O."/>
            <person name="Toshchakov S.V."/>
            <person name="Boltjanskaja Y.V."/>
            <person name="Kevbrin V."/>
        </authorList>
    </citation>
    <scope>NUCLEOTIDE SEQUENCE</scope>
    <source>
        <strain evidence="2">Z-910T</strain>
    </source>
</reference>
<dbReference type="InterPro" id="IPR024232">
    <property type="entry name" value="SpoIIIAH"/>
</dbReference>
<dbReference type="EMBL" id="CP158367">
    <property type="protein sequence ID" value="XBX75928.1"/>
    <property type="molecule type" value="Genomic_DNA"/>
</dbReference>
<dbReference type="Pfam" id="PF12685">
    <property type="entry name" value="SpoIIIAH"/>
    <property type="match status" value="1"/>
</dbReference>
<keyword evidence="1" id="KW-0812">Transmembrane</keyword>
<keyword evidence="1" id="KW-0472">Membrane</keyword>
<gene>
    <name evidence="2" type="ORF">PRVXT_001091</name>
</gene>
<evidence type="ECO:0000256" key="1">
    <source>
        <dbReference type="SAM" id="Phobius"/>
    </source>
</evidence>
<evidence type="ECO:0000313" key="2">
    <source>
        <dbReference type="EMBL" id="XBX75928.1"/>
    </source>
</evidence>
<name>A0AAU7VQ37_9FIRM</name>
<dbReference type="AlphaFoldDB" id="A0AAU7VQ37"/>